<keyword evidence="4" id="KW-0051">Antiviral defense</keyword>
<evidence type="ECO:0000256" key="1">
    <source>
        <dbReference type="ARBA" id="ARBA00022722"/>
    </source>
</evidence>
<reference evidence="7 8" key="1">
    <citation type="submission" date="2016-04" db="EMBL/GenBank/DDBJ databases">
        <authorList>
            <person name="Evans L.H."/>
            <person name="Alamgir A."/>
            <person name="Owens N."/>
            <person name="Weber N.D."/>
            <person name="Virtaneva K."/>
            <person name="Barbian K."/>
            <person name="Babar A."/>
            <person name="Rosenke K."/>
        </authorList>
    </citation>
    <scope>NUCLEOTIDE SEQUENCE [LARGE SCALE GENOMIC DNA]</scope>
    <source>
        <strain evidence="7 8">LMa1</strain>
    </source>
</reference>
<keyword evidence="8" id="KW-1185">Reference proteome</keyword>
<dbReference type="Pfam" id="PF19308">
    <property type="entry name" value="CRISPR_Cas6_N"/>
    <property type="match status" value="1"/>
</dbReference>
<dbReference type="InterPro" id="IPR045648">
    <property type="entry name" value="CRISPR-assoc_Cas6-like_N"/>
</dbReference>
<dbReference type="GO" id="GO:0004519">
    <property type="term" value="F:endonuclease activity"/>
    <property type="evidence" value="ECO:0007669"/>
    <property type="project" value="UniProtKB-KW"/>
</dbReference>
<dbReference type="Gene3D" id="3.30.70.1890">
    <property type="match status" value="1"/>
</dbReference>
<dbReference type="Pfam" id="PF10040">
    <property type="entry name" value="CRISPR_Cas6"/>
    <property type="match status" value="1"/>
</dbReference>
<evidence type="ECO:0000313" key="7">
    <source>
        <dbReference type="EMBL" id="OAT80410.1"/>
    </source>
</evidence>
<evidence type="ECO:0000259" key="5">
    <source>
        <dbReference type="Pfam" id="PF10040"/>
    </source>
</evidence>
<dbReference type="Gene3D" id="3.30.70.1900">
    <property type="match status" value="1"/>
</dbReference>
<gene>
    <name evidence="7" type="ORF">A6M21_00605</name>
</gene>
<evidence type="ECO:0000313" key="8">
    <source>
        <dbReference type="Proteomes" id="UP000078532"/>
    </source>
</evidence>
<evidence type="ECO:0000256" key="2">
    <source>
        <dbReference type="ARBA" id="ARBA00022759"/>
    </source>
</evidence>
<dbReference type="InterPro" id="IPR010156">
    <property type="entry name" value="CRISPR-assoc_prot_Cas6"/>
</dbReference>
<proteinExistence type="predicted"/>
<comment type="caution">
    <text evidence="7">The sequence shown here is derived from an EMBL/GenBank/DDBJ whole genome shotgun (WGS) entry which is preliminary data.</text>
</comment>
<feature type="domain" description="CRISPR-associated protein Cas6 C-terminal" evidence="5">
    <location>
        <begin position="150"/>
        <end position="266"/>
    </location>
</feature>
<accession>A0A1B7LCL4</accession>
<dbReference type="CDD" id="cd21141">
    <property type="entry name" value="Cas6_III-like"/>
    <property type="match status" value="1"/>
</dbReference>
<keyword evidence="2" id="KW-0255">Endonuclease</keyword>
<evidence type="ECO:0000256" key="3">
    <source>
        <dbReference type="ARBA" id="ARBA00022801"/>
    </source>
</evidence>
<evidence type="ECO:0000256" key="4">
    <source>
        <dbReference type="ARBA" id="ARBA00023118"/>
    </source>
</evidence>
<dbReference type="STRING" id="1838280.A6M21_00605"/>
<dbReference type="GO" id="GO:0016788">
    <property type="term" value="F:hydrolase activity, acting on ester bonds"/>
    <property type="evidence" value="ECO:0007669"/>
    <property type="project" value="InterPro"/>
</dbReference>
<dbReference type="NCBIfam" id="TIGR01877">
    <property type="entry name" value="cas_cas6"/>
    <property type="match status" value="1"/>
</dbReference>
<dbReference type="RefSeq" id="WP_066669711.1">
    <property type="nucleotide sequence ID" value="NZ_LYVF01000177.1"/>
</dbReference>
<dbReference type="Proteomes" id="UP000078532">
    <property type="component" value="Unassembled WGS sequence"/>
</dbReference>
<dbReference type="InterPro" id="IPR045747">
    <property type="entry name" value="CRISPR-assoc_prot_Cas6_N_sf"/>
</dbReference>
<dbReference type="OrthoDB" id="425607at2"/>
<keyword evidence="1" id="KW-0540">Nuclease</keyword>
<dbReference type="GO" id="GO:0051607">
    <property type="term" value="P:defense response to virus"/>
    <property type="evidence" value="ECO:0007669"/>
    <property type="project" value="UniProtKB-KW"/>
</dbReference>
<sequence length="270" mass="30884">MLISCVIKLSTNAELLVPPSMGQVLHAFFLDRVRNLSPELAAGLHGPAAVKPFTVSPLWGRVEFTDNRWRLFPGEEYAFRVTSISPRLSTWMRDHWLASLSAEIELAGARLQVAGVTVDPQAHPWASSSDYREIYNTWISRDDVPYQFSLEFHSPTAFKNRGINYPLPDPQHVFMHLLQKWNLYSPINLGDNLLAYIEDNVFLRSFKLQTKIIHFDRYKQVGFTGVCSFGIRRREEEIMARVIHMLADFAFYAGVGYKTTMGMGQVRVGR</sequence>
<dbReference type="EMBL" id="LYVF01000177">
    <property type="protein sequence ID" value="OAT80410.1"/>
    <property type="molecule type" value="Genomic_DNA"/>
</dbReference>
<feature type="domain" description="CRISPR-associated protein Cas6-like N-terminal" evidence="6">
    <location>
        <begin position="3"/>
        <end position="136"/>
    </location>
</feature>
<evidence type="ECO:0000259" key="6">
    <source>
        <dbReference type="Pfam" id="PF19308"/>
    </source>
</evidence>
<dbReference type="InterPro" id="IPR019267">
    <property type="entry name" value="CRISPR-assoc_Cas6_C"/>
</dbReference>
<keyword evidence="3" id="KW-0378">Hydrolase</keyword>
<name>A0A1B7LCL4_9FIRM</name>
<protein>
    <submittedName>
        <fullName evidence="7">CRISPR-associated endoribonuclease Cas6</fullName>
    </submittedName>
</protein>
<dbReference type="AlphaFoldDB" id="A0A1B7LCL4"/>
<organism evidence="7 8">
    <name type="scientific">Desulfotomaculum copahuensis</name>
    <dbReference type="NCBI Taxonomy" id="1838280"/>
    <lineage>
        <taxon>Bacteria</taxon>
        <taxon>Bacillati</taxon>
        <taxon>Bacillota</taxon>
        <taxon>Clostridia</taxon>
        <taxon>Eubacteriales</taxon>
        <taxon>Desulfotomaculaceae</taxon>
        <taxon>Desulfotomaculum</taxon>
    </lineage>
</organism>